<dbReference type="InterPro" id="IPR011009">
    <property type="entry name" value="Kinase-like_dom_sf"/>
</dbReference>
<dbReference type="SUPFAM" id="SSF56112">
    <property type="entry name" value="Protein kinase-like (PK-like)"/>
    <property type="match status" value="1"/>
</dbReference>
<dbReference type="InterPro" id="IPR000719">
    <property type="entry name" value="Prot_kinase_dom"/>
</dbReference>
<dbReference type="EMBL" id="JANAWD010000587">
    <property type="protein sequence ID" value="KAJ3477519.1"/>
    <property type="molecule type" value="Genomic_DNA"/>
</dbReference>
<dbReference type="Proteomes" id="UP001212997">
    <property type="component" value="Unassembled WGS sequence"/>
</dbReference>
<dbReference type="AlphaFoldDB" id="A0AAD5YE95"/>
<dbReference type="GO" id="GO:0005524">
    <property type="term" value="F:ATP binding"/>
    <property type="evidence" value="ECO:0007669"/>
    <property type="project" value="InterPro"/>
</dbReference>
<organism evidence="2 3">
    <name type="scientific">Meripilus lineatus</name>
    <dbReference type="NCBI Taxonomy" id="2056292"/>
    <lineage>
        <taxon>Eukaryota</taxon>
        <taxon>Fungi</taxon>
        <taxon>Dikarya</taxon>
        <taxon>Basidiomycota</taxon>
        <taxon>Agaricomycotina</taxon>
        <taxon>Agaricomycetes</taxon>
        <taxon>Polyporales</taxon>
        <taxon>Meripilaceae</taxon>
        <taxon>Meripilus</taxon>
    </lineage>
</organism>
<dbReference type="PANTHER" id="PTHR44329">
    <property type="entry name" value="SERINE/THREONINE-PROTEIN KINASE TNNI3K-RELATED"/>
    <property type="match status" value="1"/>
</dbReference>
<dbReference type="GO" id="GO:0004674">
    <property type="term" value="F:protein serine/threonine kinase activity"/>
    <property type="evidence" value="ECO:0007669"/>
    <property type="project" value="TreeGrafter"/>
</dbReference>
<evidence type="ECO:0000313" key="2">
    <source>
        <dbReference type="EMBL" id="KAJ3477519.1"/>
    </source>
</evidence>
<sequence>MSGQSTLAFVSLSIVPWADMEWSVIDDIFASFPRLNRVELKLAYPENLEMSVWKYGCQVVDKMPQLKRSCQCQLNLWIGEEQIDWTSEDPYNQTKSPWRGIEEREGFTFARPLEYDPLEVDDLIGNYISPALLHPEAKQILLQKRDRDAERLIEVMQLVLDLPKLCPSEYNYLPKERRLLVRLLCRLAKEAMILPSSLNSHPHRTTDPVQRNTQGAYADVFKATRDGRSVAVKVLRGDNRSKDRIVKAFLVEALMWHQLEHENIVPFLCVETDPSVSTLAIVLEWMPNGDLHRFILSQPDVSDGCLFQMLRDTAAGLQYLHSEDIVHGDVRGPNILIDGRKRARLSDFGLSRFQSSMSTSRCTKAGGAMRWQAPEVFELGSTTTDPTAHMTFSSDIYSFGCVCLEVKTREIPFHGSSDYQVIASLIGRKCPPIPNPDTEAWKSMFELMQKCWDLPEKRPNSTSIIESFDADPHISAALEAERFGGDIV</sequence>
<name>A0AAD5YE95_9APHY</name>
<comment type="caution">
    <text evidence="2">The sequence shown here is derived from an EMBL/GenBank/DDBJ whole genome shotgun (WGS) entry which is preliminary data.</text>
</comment>
<dbReference type="InterPro" id="IPR051681">
    <property type="entry name" value="Ser/Thr_Kinases-Pseudokinases"/>
</dbReference>
<evidence type="ECO:0000259" key="1">
    <source>
        <dbReference type="PROSITE" id="PS50011"/>
    </source>
</evidence>
<dbReference type="Gene3D" id="1.10.510.10">
    <property type="entry name" value="Transferase(Phosphotransferase) domain 1"/>
    <property type="match status" value="1"/>
</dbReference>
<evidence type="ECO:0000313" key="3">
    <source>
        <dbReference type="Proteomes" id="UP001212997"/>
    </source>
</evidence>
<protein>
    <recommendedName>
        <fullName evidence="1">Protein kinase domain-containing protein</fullName>
    </recommendedName>
</protein>
<feature type="domain" description="Protein kinase" evidence="1">
    <location>
        <begin position="206"/>
        <end position="474"/>
    </location>
</feature>
<dbReference type="InterPro" id="IPR001245">
    <property type="entry name" value="Ser-Thr/Tyr_kinase_cat_dom"/>
</dbReference>
<reference evidence="2" key="1">
    <citation type="submission" date="2022-07" db="EMBL/GenBank/DDBJ databases">
        <title>Genome Sequence of Physisporinus lineatus.</title>
        <authorList>
            <person name="Buettner E."/>
        </authorList>
    </citation>
    <scope>NUCLEOTIDE SEQUENCE</scope>
    <source>
        <strain evidence="2">VT162</strain>
    </source>
</reference>
<proteinExistence type="predicted"/>
<dbReference type="PROSITE" id="PS50011">
    <property type="entry name" value="PROTEIN_KINASE_DOM"/>
    <property type="match status" value="1"/>
</dbReference>
<dbReference type="Pfam" id="PF07714">
    <property type="entry name" value="PK_Tyr_Ser-Thr"/>
    <property type="match status" value="1"/>
</dbReference>
<accession>A0AAD5YE95</accession>
<keyword evidence="3" id="KW-1185">Reference proteome</keyword>
<gene>
    <name evidence="2" type="ORF">NLI96_g10407</name>
</gene>